<evidence type="ECO:0000256" key="2">
    <source>
        <dbReference type="ARBA" id="ARBA00022679"/>
    </source>
</evidence>
<dbReference type="EMBL" id="JAVXUP010000766">
    <property type="protein sequence ID" value="KAK3021318.1"/>
    <property type="molecule type" value="Genomic_DNA"/>
</dbReference>
<dbReference type="AlphaFoldDB" id="A0AA88W7J7"/>
<dbReference type="Gene3D" id="3.40.50.2000">
    <property type="entry name" value="Glycogen Phosphorylase B"/>
    <property type="match status" value="2"/>
</dbReference>
<feature type="non-terminal residue" evidence="3">
    <location>
        <position position="1"/>
    </location>
</feature>
<protein>
    <recommendedName>
        <fullName evidence="5">Glycosyltransferase</fullName>
    </recommendedName>
</protein>
<reference evidence="3" key="1">
    <citation type="submission" date="2022-12" db="EMBL/GenBank/DDBJ databases">
        <title>Draft genome assemblies for two species of Escallonia (Escalloniales).</title>
        <authorList>
            <person name="Chanderbali A."/>
            <person name="Dervinis C."/>
            <person name="Anghel I."/>
            <person name="Soltis D."/>
            <person name="Soltis P."/>
            <person name="Zapata F."/>
        </authorList>
    </citation>
    <scope>NUCLEOTIDE SEQUENCE</scope>
    <source>
        <strain evidence="3">UCBG64.0493</strain>
        <tissue evidence="3">Leaf</tissue>
    </source>
</reference>
<dbReference type="Proteomes" id="UP001188597">
    <property type="component" value="Unassembled WGS sequence"/>
</dbReference>
<name>A0AA88W7J7_9ASTE</name>
<gene>
    <name evidence="3" type="ORF">RJ639_045826</name>
</gene>
<dbReference type="InterPro" id="IPR050481">
    <property type="entry name" value="UDP-glycosyltransf_plant"/>
</dbReference>
<keyword evidence="4" id="KW-1185">Reference proteome</keyword>
<dbReference type="FunFam" id="3.40.50.2000:FF:000037">
    <property type="entry name" value="Glycosyltransferase"/>
    <property type="match status" value="1"/>
</dbReference>
<dbReference type="Pfam" id="PF00201">
    <property type="entry name" value="UDPGT"/>
    <property type="match status" value="1"/>
</dbReference>
<evidence type="ECO:0000256" key="1">
    <source>
        <dbReference type="ARBA" id="ARBA00009995"/>
    </source>
</evidence>
<dbReference type="InterPro" id="IPR002213">
    <property type="entry name" value="UDP_glucos_trans"/>
</dbReference>
<evidence type="ECO:0008006" key="5">
    <source>
        <dbReference type="Google" id="ProtNLM"/>
    </source>
</evidence>
<organism evidence="3 4">
    <name type="scientific">Escallonia herrerae</name>
    <dbReference type="NCBI Taxonomy" id="1293975"/>
    <lineage>
        <taxon>Eukaryota</taxon>
        <taxon>Viridiplantae</taxon>
        <taxon>Streptophyta</taxon>
        <taxon>Embryophyta</taxon>
        <taxon>Tracheophyta</taxon>
        <taxon>Spermatophyta</taxon>
        <taxon>Magnoliopsida</taxon>
        <taxon>eudicotyledons</taxon>
        <taxon>Gunneridae</taxon>
        <taxon>Pentapetalae</taxon>
        <taxon>asterids</taxon>
        <taxon>campanulids</taxon>
        <taxon>Escalloniales</taxon>
        <taxon>Escalloniaceae</taxon>
        <taxon>Escallonia</taxon>
    </lineage>
</organism>
<dbReference type="GO" id="GO:0035251">
    <property type="term" value="F:UDP-glucosyltransferase activity"/>
    <property type="evidence" value="ECO:0007669"/>
    <property type="project" value="InterPro"/>
</dbReference>
<dbReference type="SUPFAM" id="SSF53756">
    <property type="entry name" value="UDP-Glycosyltransferase/glycogen phosphorylase"/>
    <property type="match status" value="1"/>
</dbReference>
<comment type="similarity">
    <text evidence="1">Belongs to the UDP-glycosyltransferase family.</text>
</comment>
<dbReference type="CDD" id="cd03784">
    <property type="entry name" value="GT1_Gtf-like"/>
    <property type="match status" value="1"/>
</dbReference>
<evidence type="ECO:0000313" key="3">
    <source>
        <dbReference type="EMBL" id="KAK3021318.1"/>
    </source>
</evidence>
<accession>A0AA88W7J7</accession>
<evidence type="ECO:0000313" key="4">
    <source>
        <dbReference type="Proteomes" id="UP001188597"/>
    </source>
</evidence>
<dbReference type="PANTHER" id="PTHR48049:SF150">
    <property type="entry name" value="GLYCOSYLTRANSFERASE"/>
    <property type="match status" value="1"/>
</dbReference>
<proteinExistence type="inferred from homology"/>
<sequence>MDEDGKLHIVMFPWLSFDHIIPFLELAKLIAQKGHHRLSFISTPRNILRLPKLPPNLTSAITLVKLPLPRIAGLPENAEATMDVSSTQVHYLMQAFHTLETELTRFLEDFPADWIIYDIAPNWFPQFASRLGISCAFFGVANAWCLALSRSQPLAVPQRWVPLLSDLAHLSYEQHYFEDLEADIRGCDAVLVRHSREFEPDWLNLLGEANQKPVIPVGLMPPSVQDSGDDKTYTWLAVSDWLSKQAKRSVVYVAFGNEVTLSQESLTELALGLEDSGLCFFWALRSPPGSFKLPRGFEERTKGRGVVCRGWAPQVRILAHDSVGCFLTHCGWSSMIEGLACGQPLVMLPFTLHQELNARVLTQNNVGLEIPRTERDRQFTRNSVSESLLLVMIGDEGNVYRKKAQETGGMFREKALQDEYIDDFVEFESLKGLISIKQEIKIH</sequence>
<keyword evidence="2" id="KW-0808">Transferase</keyword>
<comment type="caution">
    <text evidence="3">The sequence shown here is derived from an EMBL/GenBank/DDBJ whole genome shotgun (WGS) entry which is preliminary data.</text>
</comment>
<dbReference type="PANTHER" id="PTHR48049">
    <property type="entry name" value="GLYCOSYLTRANSFERASE"/>
    <property type="match status" value="1"/>
</dbReference>